<evidence type="ECO:0000313" key="1">
    <source>
        <dbReference type="EMBL" id="USI71698.1"/>
    </source>
</evidence>
<sequence length="204" mass="20793">MAGKVFVVDHDEFRRRAIVCAVQQASWEGWGADAMDGAGAADLLLLADAPGAFDAIAALRADPATRALPILGYGGAAPPEAADLDGWIADPRDGAALAATLALWAPDPPPAARAGLAALFGAAEVARLYAGLRDQLAEGLALIAAPDAAPRAHRIAGLAGTLGYGAVYEAWYRLSEGEAAARPEARRLARKALHALDRAAAAAG</sequence>
<accession>A0ABY4X481</accession>
<reference evidence="1" key="1">
    <citation type="journal article" date="2022" name="Toxins">
        <title>Genomic Analysis of Sphingopyxis sp. USTB-05 for Biodegrading Cyanobacterial Hepatotoxins.</title>
        <authorList>
            <person name="Liu C."/>
            <person name="Xu Q."/>
            <person name="Zhao Z."/>
            <person name="Zhang H."/>
            <person name="Liu X."/>
            <person name="Yin C."/>
            <person name="Liu Y."/>
            <person name="Yan H."/>
        </authorList>
    </citation>
    <scope>NUCLEOTIDE SEQUENCE</scope>
    <source>
        <strain evidence="1">NBD5</strain>
    </source>
</reference>
<name>A0ABY4X481_9SPHN</name>
<dbReference type="EMBL" id="CP084930">
    <property type="protein sequence ID" value="USI71698.1"/>
    <property type="molecule type" value="Genomic_DNA"/>
</dbReference>
<gene>
    <name evidence="1" type="ORF">LHA26_10200</name>
</gene>
<keyword evidence="2" id="KW-1185">Reference proteome</keyword>
<evidence type="ECO:0000313" key="2">
    <source>
        <dbReference type="Proteomes" id="UP001056937"/>
    </source>
</evidence>
<protein>
    <submittedName>
        <fullName evidence="1">Uncharacterized protein</fullName>
    </submittedName>
</protein>
<organism evidence="1 2">
    <name type="scientific">Sphingomonas morindae</name>
    <dbReference type="NCBI Taxonomy" id="1541170"/>
    <lineage>
        <taxon>Bacteria</taxon>
        <taxon>Pseudomonadati</taxon>
        <taxon>Pseudomonadota</taxon>
        <taxon>Alphaproteobacteria</taxon>
        <taxon>Sphingomonadales</taxon>
        <taxon>Sphingomonadaceae</taxon>
        <taxon>Sphingomonas</taxon>
    </lineage>
</organism>
<proteinExistence type="predicted"/>
<dbReference type="RefSeq" id="WP_252165511.1">
    <property type="nucleotide sequence ID" value="NZ_CP084930.1"/>
</dbReference>
<dbReference type="Proteomes" id="UP001056937">
    <property type="component" value="Chromosome 1"/>
</dbReference>